<sequence length="341" mass="36380">MGARRPTMNDIARRVGVSRVAVSYALNDRPGVSADLRERVRAVAAELGFQANRAAVALHGASADVVGLALRRTSAALRSEVFRRQFIAGLQMELYARGSGLALQFVEHMDEEIALYRRWHAERRVDGVVLCDLRADDPRLPFVRDLGLPAVVAGGAGELPGLANLSTDETAGAAKITGLLSALGHRRVARVSGPAGLAHTAARTEALRSLPFVTVEADYTGEAAAQATRRLLSGRERPTAIVYDNDLMALAGLGVAAEMHVAVPADVSILAWEDSPLCQLVHPALTVLQRNITDYGMRTARLLFELLDGRPPRSVRYGNATLVVRDSTGPAPATTASTNPS</sequence>
<dbReference type="PANTHER" id="PTHR30146:SF155">
    <property type="entry name" value="ALANINE RACEMASE"/>
    <property type="match status" value="1"/>
</dbReference>
<evidence type="ECO:0000259" key="4">
    <source>
        <dbReference type="PROSITE" id="PS50932"/>
    </source>
</evidence>
<dbReference type="SUPFAM" id="SSF53822">
    <property type="entry name" value="Periplasmic binding protein-like I"/>
    <property type="match status" value="1"/>
</dbReference>
<dbReference type="InterPro" id="IPR028082">
    <property type="entry name" value="Peripla_BP_I"/>
</dbReference>
<dbReference type="Proteomes" id="UP001143480">
    <property type="component" value="Unassembled WGS sequence"/>
</dbReference>
<evidence type="ECO:0000256" key="3">
    <source>
        <dbReference type="ARBA" id="ARBA00023163"/>
    </source>
</evidence>
<dbReference type="PROSITE" id="PS00356">
    <property type="entry name" value="HTH_LACI_1"/>
    <property type="match status" value="1"/>
</dbReference>
<comment type="caution">
    <text evidence="5">The sequence shown here is derived from an EMBL/GenBank/DDBJ whole genome shotgun (WGS) entry which is preliminary data.</text>
</comment>
<organism evidence="5 6">
    <name type="scientific">Dactylosporangium matsuzakiense</name>
    <dbReference type="NCBI Taxonomy" id="53360"/>
    <lineage>
        <taxon>Bacteria</taxon>
        <taxon>Bacillati</taxon>
        <taxon>Actinomycetota</taxon>
        <taxon>Actinomycetes</taxon>
        <taxon>Micromonosporales</taxon>
        <taxon>Micromonosporaceae</taxon>
        <taxon>Dactylosporangium</taxon>
    </lineage>
</organism>
<dbReference type="GO" id="GO:0003700">
    <property type="term" value="F:DNA-binding transcription factor activity"/>
    <property type="evidence" value="ECO:0007669"/>
    <property type="project" value="TreeGrafter"/>
</dbReference>
<keyword evidence="1" id="KW-0805">Transcription regulation</keyword>
<dbReference type="InterPro" id="IPR046335">
    <property type="entry name" value="LacI/GalR-like_sensor"/>
</dbReference>
<dbReference type="InterPro" id="IPR010982">
    <property type="entry name" value="Lambda_DNA-bd_dom_sf"/>
</dbReference>
<evidence type="ECO:0000313" key="6">
    <source>
        <dbReference type="Proteomes" id="UP001143480"/>
    </source>
</evidence>
<name>A0A9W6NML5_9ACTN</name>
<proteinExistence type="predicted"/>
<dbReference type="EMBL" id="BSFP01000023">
    <property type="protein sequence ID" value="GLL02366.1"/>
    <property type="molecule type" value="Genomic_DNA"/>
</dbReference>
<dbReference type="Pfam" id="PF13377">
    <property type="entry name" value="Peripla_BP_3"/>
    <property type="match status" value="1"/>
</dbReference>
<dbReference type="SUPFAM" id="SSF47413">
    <property type="entry name" value="lambda repressor-like DNA-binding domains"/>
    <property type="match status" value="1"/>
</dbReference>
<dbReference type="InterPro" id="IPR000843">
    <property type="entry name" value="HTH_LacI"/>
</dbReference>
<keyword evidence="2" id="KW-0238">DNA-binding</keyword>
<evidence type="ECO:0000256" key="1">
    <source>
        <dbReference type="ARBA" id="ARBA00023015"/>
    </source>
</evidence>
<dbReference type="RefSeq" id="WP_261959153.1">
    <property type="nucleotide sequence ID" value="NZ_BAAAXA010000001.1"/>
</dbReference>
<keyword evidence="3" id="KW-0804">Transcription</keyword>
<dbReference type="Pfam" id="PF00356">
    <property type="entry name" value="LacI"/>
    <property type="match status" value="1"/>
</dbReference>
<reference evidence="5" key="1">
    <citation type="journal article" date="2014" name="Int. J. Syst. Evol. Microbiol.">
        <title>Complete genome sequence of Corynebacterium casei LMG S-19264T (=DSM 44701T), isolated from a smear-ripened cheese.</title>
        <authorList>
            <consortium name="US DOE Joint Genome Institute (JGI-PGF)"/>
            <person name="Walter F."/>
            <person name="Albersmeier A."/>
            <person name="Kalinowski J."/>
            <person name="Ruckert C."/>
        </authorList>
    </citation>
    <scope>NUCLEOTIDE SEQUENCE</scope>
    <source>
        <strain evidence="5">VKM Ac-1321</strain>
    </source>
</reference>
<accession>A0A9W6NML5</accession>
<evidence type="ECO:0000256" key="2">
    <source>
        <dbReference type="ARBA" id="ARBA00023125"/>
    </source>
</evidence>
<dbReference type="SMART" id="SM00354">
    <property type="entry name" value="HTH_LACI"/>
    <property type="match status" value="1"/>
</dbReference>
<dbReference type="Gene3D" id="3.40.50.2300">
    <property type="match status" value="2"/>
</dbReference>
<dbReference type="PANTHER" id="PTHR30146">
    <property type="entry name" value="LACI-RELATED TRANSCRIPTIONAL REPRESSOR"/>
    <property type="match status" value="1"/>
</dbReference>
<protein>
    <submittedName>
        <fullName evidence="5">LacI family transcriptional regulator</fullName>
    </submittedName>
</protein>
<dbReference type="PROSITE" id="PS50932">
    <property type="entry name" value="HTH_LACI_2"/>
    <property type="match status" value="1"/>
</dbReference>
<dbReference type="GO" id="GO:0000976">
    <property type="term" value="F:transcription cis-regulatory region binding"/>
    <property type="evidence" value="ECO:0007669"/>
    <property type="project" value="TreeGrafter"/>
</dbReference>
<gene>
    <name evidence="5" type="ORF">GCM10017581_041080</name>
</gene>
<evidence type="ECO:0000313" key="5">
    <source>
        <dbReference type="EMBL" id="GLL02366.1"/>
    </source>
</evidence>
<dbReference type="Gene3D" id="1.10.260.40">
    <property type="entry name" value="lambda repressor-like DNA-binding domains"/>
    <property type="match status" value="1"/>
</dbReference>
<feature type="domain" description="HTH lacI-type" evidence="4">
    <location>
        <begin position="6"/>
        <end position="60"/>
    </location>
</feature>
<dbReference type="CDD" id="cd01392">
    <property type="entry name" value="HTH_LacI"/>
    <property type="match status" value="1"/>
</dbReference>
<reference evidence="5" key="2">
    <citation type="submission" date="2023-01" db="EMBL/GenBank/DDBJ databases">
        <authorList>
            <person name="Sun Q."/>
            <person name="Evtushenko L."/>
        </authorList>
    </citation>
    <scope>NUCLEOTIDE SEQUENCE</scope>
    <source>
        <strain evidence="5">VKM Ac-1321</strain>
    </source>
</reference>
<dbReference type="AlphaFoldDB" id="A0A9W6NML5"/>
<keyword evidence="6" id="KW-1185">Reference proteome</keyword>